<keyword evidence="3" id="KW-1185">Reference proteome</keyword>
<reference evidence="2" key="1">
    <citation type="submission" date="2022-12" db="EMBL/GenBank/DDBJ databases">
        <title>Polyphasic identification of a Novel Hot-Spring Cyanobacterium Ocullathermofonsia sinensis gen nov. sp. nov. and Genomic Insights on its Adaptations to the Thermal Habitat.</title>
        <authorList>
            <person name="Daroch M."/>
            <person name="Tang J."/>
            <person name="Jiang Y."/>
        </authorList>
    </citation>
    <scope>NUCLEOTIDE SEQUENCE</scope>
    <source>
        <strain evidence="2">PKUAC-SCTA174</strain>
    </source>
</reference>
<feature type="region of interest" description="Disordered" evidence="1">
    <location>
        <begin position="1"/>
        <end position="51"/>
    </location>
</feature>
<dbReference type="PANTHER" id="PTHR39441:SF1">
    <property type="entry name" value="DUF2252 DOMAIN-CONTAINING PROTEIN"/>
    <property type="match status" value="1"/>
</dbReference>
<dbReference type="KEGG" id="tsin:OXH18_24535"/>
<dbReference type="InterPro" id="IPR018721">
    <property type="entry name" value="DUF2252"/>
</dbReference>
<sequence length="462" mass="51988">MDLWSSPQPPSRSAGPSTPQGDRQVAGKALRQTVPRSAHRDWHPNSDRPDPLELLAKSNQQRIPDLIPIRHWRMMQSPFTFLRGSAIIMAADLATTPTTGIQVQACGDCHLLNFGGFATPERNLIFDLNDFDETLMAPWEWDVKRLVTSFILAGRDLQLSDQSSSEAAQAAVQAYRLAIAQYSQMRTLDVWYARLDADVLIDHAPDEDTRKHWEKMAAKAFNRTLDQAVAQLTEVVEGQRRFIDNPPLIYHLPNQAEYFEQISSLFEQYRDTLQVDRQFLLDRYRLVDVALKVVGVGSVGTHCGVALLLDDNDDPLLLQYKEARPSVLEPYAGKSPYPHEGQRIVSRQRLMQAASDIFLGWTTNVEGHDFYFRQLKDMKTAIKLKGMSARSLEDYAEICGSALARAHARTGDSALISGYLGKSDAFDQAVTDFAVAYAYQVEQDYQRLVEAVQFGHVEAKLG</sequence>
<dbReference type="AlphaFoldDB" id="A0A9E8ZFA2"/>
<dbReference type="RefSeq" id="WP_268610170.1">
    <property type="nucleotide sequence ID" value="NZ_CP113797.1"/>
</dbReference>
<feature type="compositionally biased region" description="Basic and acidic residues" evidence="1">
    <location>
        <begin position="38"/>
        <end position="51"/>
    </location>
</feature>
<evidence type="ECO:0000313" key="2">
    <source>
        <dbReference type="EMBL" id="WAL60293.1"/>
    </source>
</evidence>
<dbReference type="EMBL" id="CP113797">
    <property type="protein sequence ID" value="WAL60293.1"/>
    <property type="molecule type" value="Genomic_DNA"/>
</dbReference>
<evidence type="ECO:0000256" key="1">
    <source>
        <dbReference type="SAM" id="MobiDB-lite"/>
    </source>
</evidence>
<evidence type="ECO:0000313" key="3">
    <source>
        <dbReference type="Proteomes" id="UP001163152"/>
    </source>
</evidence>
<dbReference type="Proteomes" id="UP001163152">
    <property type="component" value="Chromosome"/>
</dbReference>
<accession>A0A9E8ZFA2</accession>
<name>A0A9E8ZFA2_9CYAN</name>
<dbReference type="PANTHER" id="PTHR39441">
    <property type="entry name" value="DUF2252 DOMAIN-CONTAINING PROTEIN"/>
    <property type="match status" value="1"/>
</dbReference>
<protein>
    <submittedName>
        <fullName evidence="2">DUF2252 domain-containing protein</fullName>
    </submittedName>
</protein>
<gene>
    <name evidence="2" type="ORF">OXH18_24535</name>
</gene>
<proteinExistence type="predicted"/>
<dbReference type="Pfam" id="PF10009">
    <property type="entry name" value="DUF2252"/>
    <property type="match status" value="1"/>
</dbReference>
<organism evidence="2 3">
    <name type="scientific">Thermocoleostomius sinensis A174</name>
    <dbReference type="NCBI Taxonomy" id="2016057"/>
    <lineage>
        <taxon>Bacteria</taxon>
        <taxon>Bacillati</taxon>
        <taxon>Cyanobacteriota</taxon>
        <taxon>Cyanophyceae</taxon>
        <taxon>Oculatellales</taxon>
        <taxon>Oculatellaceae</taxon>
        <taxon>Thermocoleostomius</taxon>
    </lineage>
</organism>